<dbReference type="PROSITE" id="PS00039">
    <property type="entry name" value="DEAD_ATP_HELICASE"/>
    <property type="match status" value="1"/>
</dbReference>
<feature type="short sequence motif" description="Q motif" evidence="8">
    <location>
        <begin position="1"/>
        <end position="29"/>
    </location>
</feature>
<dbReference type="STRING" id="155865.SAMN05216515_11443"/>
<dbReference type="GO" id="GO:0003724">
    <property type="term" value="F:RNA helicase activity"/>
    <property type="evidence" value="ECO:0007669"/>
    <property type="project" value="InterPro"/>
</dbReference>
<evidence type="ECO:0000256" key="5">
    <source>
        <dbReference type="ARBA" id="ARBA00022840"/>
    </source>
</evidence>
<keyword evidence="1" id="KW-0963">Cytoplasm</keyword>
<dbReference type="PROSITE" id="PS51194">
    <property type="entry name" value="HELICASE_CTER"/>
    <property type="match status" value="1"/>
</dbReference>
<dbReference type="InterPro" id="IPR014014">
    <property type="entry name" value="RNA_helicase_DEAD_Q_motif"/>
</dbReference>
<keyword evidence="4 9" id="KW-0347">Helicase</keyword>
<dbReference type="PANTHER" id="PTHR47959:SF1">
    <property type="entry name" value="ATP-DEPENDENT RNA HELICASE DBPA"/>
    <property type="match status" value="1"/>
</dbReference>
<comment type="similarity">
    <text evidence="7 9">Belongs to the DEAD box helicase family.</text>
</comment>
<dbReference type="RefSeq" id="WP_090471322.1">
    <property type="nucleotide sequence ID" value="NZ_CADAOJ010000012.1"/>
</dbReference>
<dbReference type="GO" id="GO:0005524">
    <property type="term" value="F:ATP binding"/>
    <property type="evidence" value="ECO:0007669"/>
    <property type="project" value="UniProtKB-KW"/>
</dbReference>
<dbReference type="OrthoDB" id="9805696at2"/>
<feature type="domain" description="Helicase C-terminal" evidence="12">
    <location>
        <begin position="230"/>
        <end position="375"/>
    </location>
</feature>
<dbReference type="EMBL" id="FPBT01000013">
    <property type="protein sequence ID" value="SFU57048.1"/>
    <property type="molecule type" value="Genomic_DNA"/>
</dbReference>
<dbReference type="GO" id="GO:0005829">
    <property type="term" value="C:cytosol"/>
    <property type="evidence" value="ECO:0007669"/>
    <property type="project" value="TreeGrafter"/>
</dbReference>
<dbReference type="AlphaFoldDB" id="A0A1I7H8J2"/>
<evidence type="ECO:0000256" key="1">
    <source>
        <dbReference type="ARBA" id="ARBA00022490"/>
    </source>
</evidence>
<keyword evidence="15" id="KW-1185">Reference proteome</keyword>
<evidence type="ECO:0000259" key="13">
    <source>
        <dbReference type="PROSITE" id="PS51195"/>
    </source>
</evidence>
<evidence type="ECO:0000256" key="4">
    <source>
        <dbReference type="ARBA" id="ARBA00022806"/>
    </source>
</evidence>
<dbReference type="InterPro" id="IPR044742">
    <property type="entry name" value="DEAD/DEAH_RhlB"/>
</dbReference>
<dbReference type="InterPro" id="IPR057325">
    <property type="entry name" value="DeaD_dimer"/>
</dbReference>
<protein>
    <submittedName>
        <fullName evidence="14">ATP-dependent RNA helicase DeaD</fullName>
    </submittedName>
</protein>
<evidence type="ECO:0000259" key="11">
    <source>
        <dbReference type="PROSITE" id="PS51192"/>
    </source>
</evidence>
<feature type="domain" description="DEAD-box RNA helicase Q" evidence="13">
    <location>
        <begin position="1"/>
        <end position="29"/>
    </location>
</feature>
<dbReference type="SUPFAM" id="SSF52540">
    <property type="entry name" value="P-loop containing nucleoside triphosphate hydrolases"/>
    <property type="match status" value="1"/>
</dbReference>
<evidence type="ECO:0000313" key="15">
    <source>
        <dbReference type="Proteomes" id="UP000198817"/>
    </source>
</evidence>
<accession>A0A1I7H8J2</accession>
<dbReference type="InterPro" id="IPR000629">
    <property type="entry name" value="RNA-helicase_DEAD-box_CS"/>
</dbReference>
<keyword evidence="3 9" id="KW-0378">Hydrolase</keyword>
<proteinExistence type="inferred from homology"/>
<feature type="domain" description="Helicase ATP-binding" evidence="11">
    <location>
        <begin position="32"/>
        <end position="203"/>
    </location>
</feature>
<dbReference type="GO" id="GO:0003676">
    <property type="term" value="F:nucleic acid binding"/>
    <property type="evidence" value="ECO:0007669"/>
    <property type="project" value="InterPro"/>
</dbReference>
<gene>
    <name evidence="14" type="ORF">SAMN05216508_11343</name>
</gene>
<evidence type="ECO:0000256" key="9">
    <source>
        <dbReference type="RuleBase" id="RU000492"/>
    </source>
</evidence>
<dbReference type="InterPro" id="IPR011545">
    <property type="entry name" value="DEAD/DEAH_box_helicase_dom"/>
</dbReference>
<keyword evidence="2 9" id="KW-0547">Nucleotide-binding</keyword>
<dbReference type="PROSITE" id="PS51192">
    <property type="entry name" value="HELICASE_ATP_BIND_1"/>
    <property type="match status" value="1"/>
</dbReference>
<dbReference type="PROSITE" id="PS51195">
    <property type="entry name" value="Q_MOTIF"/>
    <property type="match status" value="1"/>
</dbReference>
<organism evidence="14 15">
    <name type="scientific">Eubacterium pyruvativorans</name>
    <dbReference type="NCBI Taxonomy" id="155865"/>
    <lineage>
        <taxon>Bacteria</taxon>
        <taxon>Bacillati</taxon>
        <taxon>Bacillota</taxon>
        <taxon>Clostridia</taxon>
        <taxon>Eubacteriales</taxon>
        <taxon>Eubacteriaceae</taxon>
        <taxon>Eubacterium</taxon>
    </lineage>
</organism>
<sequence length="582" mass="65285">MKYEDSGIREDILAGIREMGFTEMTPIQEQAIPAELAGEDIVGLAQTGTGKTAAFGIPMIQAVDPGEAAVQGVVLCPTRELAMQGAQELEKMGSHVEGLRVQPVYGGADIVRQLRGLEKGAQIVVGTPGRVMDLMRRKALEFSHLRVLVLDEADEMLDMGFREDIETICQAMPEDRRTALFSATMPEEILELTRKYQRDARVIEVSHDELTVSSIRQSFYMVKSRQKDEALCRLIDYMSPKRGLIFCNTKRKVEQLTVMLKRRGYSAEALHGDLVQQQRTRVMELFRTGAASLLLATDVAARGLDIDDVDIVFNYDLPQEMEYYVHRIGRTGRAGKKGKAVSLINTREMRKITALENFCGTRIREKTMPSYADVMPIKANHTMEKVLHFCEDMDLSDYEDLVRAKCAELGDADPVRIAAAFLRESMGEAREDIEILTGRPERRRREGKGKDFRGSRSSRSSRPSGRRFGARKDDEDNEFVTFDRKKVGKKARRQEAERTNDRKRRTAGAKAAGRTAGKTGAKRKNLGERAAGRTGGKAGTKRTLKTGVKSGSRKKEFHGKGAGSKDHYRRRNGRWSGRRENS</sequence>
<dbReference type="Pfam" id="PF00270">
    <property type="entry name" value="DEAD"/>
    <property type="match status" value="1"/>
</dbReference>
<evidence type="ECO:0000313" key="14">
    <source>
        <dbReference type="EMBL" id="SFU57048.1"/>
    </source>
</evidence>
<evidence type="ECO:0000256" key="10">
    <source>
        <dbReference type="SAM" id="MobiDB-lite"/>
    </source>
</evidence>
<dbReference type="InterPro" id="IPR027417">
    <property type="entry name" value="P-loop_NTPase"/>
</dbReference>
<dbReference type="InterPro" id="IPR001650">
    <property type="entry name" value="Helicase_C-like"/>
</dbReference>
<feature type="region of interest" description="Disordered" evidence="10">
    <location>
        <begin position="433"/>
        <end position="582"/>
    </location>
</feature>
<keyword evidence="6" id="KW-0346">Stress response</keyword>
<dbReference type="GO" id="GO:0016787">
    <property type="term" value="F:hydrolase activity"/>
    <property type="evidence" value="ECO:0007669"/>
    <property type="project" value="UniProtKB-KW"/>
</dbReference>
<evidence type="ECO:0000259" key="12">
    <source>
        <dbReference type="PROSITE" id="PS51194"/>
    </source>
</evidence>
<dbReference type="Pfam" id="PF25399">
    <property type="entry name" value="DeaD_dimer"/>
    <property type="match status" value="1"/>
</dbReference>
<dbReference type="Pfam" id="PF00271">
    <property type="entry name" value="Helicase_C"/>
    <property type="match status" value="1"/>
</dbReference>
<dbReference type="Proteomes" id="UP000198817">
    <property type="component" value="Unassembled WGS sequence"/>
</dbReference>
<dbReference type="CDD" id="cd00268">
    <property type="entry name" value="DEADc"/>
    <property type="match status" value="1"/>
</dbReference>
<evidence type="ECO:0000256" key="3">
    <source>
        <dbReference type="ARBA" id="ARBA00022801"/>
    </source>
</evidence>
<dbReference type="CDD" id="cd18787">
    <property type="entry name" value="SF2_C_DEAD"/>
    <property type="match status" value="1"/>
</dbReference>
<keyword evidence="5 9" id="KW-0067">ATP-binding</keyword>
<dbReference type="SMART" id="SM00490">
    <property type="entry name" value="HELICc"/>
    <property type="match status" value="1"/>
</dbReference>
<dbReference type="SMART" id="SM00487">
    <property type="entry name" value="DEXDc"/>
    <property type="match status" value="1"/>
</dbReference>
<evidence type="ECO:0000256" key="8">
    <source>
        <dbReference type="PROSITE-ProRule" id="PRU00552"/>
    </source>
</evidence>
<feature type="compositionally biased region" description="Basic and acidic residues" evidence="10">
    <location>
        <begin position="433"/>
        <end position="454"/>
    </location>
</feature>
<evidence type="ECO:0000256" key="2">
    <source>
        <dbReference type="ARBA" id="ARBA00022741"/>
    </source>
</evidence>
<reference evidence="14 15" key="1">
    <citation type="submission" date="2016-10" db="EMBL/GenBank/DDBJ databases">
        <authorList>
            <person name="de Groot N.N."/>
        </authorList>
    </citation>
    <scope>NUCLEOTIDE SEQUENCE [LARGE SCALE GENOMIC DNA]</scope>
    <source>
        <strain evidence="14 15">KHGC13</strain>
    </source>
</reference>
<dbReference type="InterPro" id="IPR050079">
    <property type="entry name" value="DEAD_box_RNA_helicase"/>
</dbReference>
<name>A0A1I7H8J2_9FIRM</name>
<dbReference type="Gene3D" id="3.40.50.300">
    <property type="entry name" value="P-loop containing nucleotide triphosphate hydrolases"/>
    <property type="match status" value="2"/>
</dbReference>
<dbReference type="InterPro" id="IPR014001">
    <property type="entry name" value="Helicase_ATP-bd"/>
</dbReference>
<evidence type="ECO:0000256" key="6">
    <source>
        <dbReference type="ARBA" id="ARBA00023016"/>
    </source>
</evidence>
<evidence type="ECO:0000256" key="7">
    <source>
        <dbReference type="ARBA" id="ARBA00038437"/>
    </source>
</evidence>
<feature type="compositionally biased region" description="Low complexity" evidence="10">
    <location>
        <begin position="508"/>
        <end position="519"/>
    </location>
</feature>
<dbReference type="PANTHER" id="PTHR47959">
    <property type="entry name" value="ATP-DEPENDENT RNA HELICASE RHLE-RELATED"/>
    <property type="match status" value="1"/>
</dbReference>